<gene>
    <name evidence="2" type="ORF">H9928_10750</name>
</gene>
<feature type="transmembrane region" description="Helical" evidence="1">
    <location>
        <begin position="194"/>
        <end position="217"/>
    </location>
</feature>
<reference evidence="2" key="2">
    <citation type="submission" date="2021-04" db="EMBL/GenBank/DDBJ databases">
        <authorList>
            <person name="Gilroy R."/>
        </authorList>
    </citation>
    <scope>NUCLEOTIDE SEQUENCE</scope>
    <source>
        <strain evidence="2">8470</strain>
    </source>
</reference>
<accession>A0A948X1Z1</accession>
<sequence>MEQIILILMLFIAINCAFKLSLWKWWQAGIYSLIVAAFTLLACPYAILQSKTQIADYLQNTEALQNMAVIITLESALCFGFCVTYLRGLYGKKNPWWAELLWWYPSLLLFPVVFCCLTEAIFTFVGMSFTTIACIVATSVLVLIPVLAWAVKYFVPEKDLRLEIHFLVSLFVCILGLLTTVNGKTVYAAVDEPVNWNAVILALSLFAGLFIVGYVWSRIKYPLIQKRNKKKERNKITINQ</sequence>
<name>A0A948X1Z1_9BACT</name>
<dbReference type="EMBL" id="JAHLFJ010000095">
    <property type="protein sequence ID" value="MBU3857007.1"/>
    <property type="molecule type" value="Genomic_DNA"/>
</dbReference>
<evidence type="ECO:0000313" key="3">
    <source>
        <dbReference type="Proteomes" id="UP000784286"/>
    </source>
</evidence>
<feature type="transmembrane region" description="Helical" evidence="1">
    <location>
        <begin position="162"/>
        <end position="182"/>
    </location>
</feature>
<dbReference type="Proteomes" id="UP000784286">
    <property type="component" value="Unassembled WGS sequence"/>
</dbReference>
<feature type="transmembrane region" description="Helical" evidence="1">
    <location>
        <begin position="30"/>
        <end position="48"/>
    </location>
</feature>
<protein>
    <submittedName>
        <fullName evidence="2">Uncharacterized protein</fullName>
    </submittedName>
</protein>
<keyword evidence="1" id="KW-0472">Membrane</keyword>
<reference evidence="2" key="1">
    <citation type="journal article" date="2021" name="PeerJ">
        <title>Extensive microbial diversity within the chicken gut microbiome revealed by metagenomics and culture.</title>
        <authorList>
            <person name="Gilroy R."/>
            <person name="Ravi A."/>
            <person name="Getino M."/>
            <person name="Pursley I."/>
            <person name="Horton D.L."/>
            <person name="Alikhan N.F."/>
            <person name="Baker D."/>
            <person name="Gharbi K."/>
            <person name="Hall N."/>
            <person name="Watson M."/>
            <person name="Adriaenssens E.M."/>
            <person name="Foster-Nyarko E."/>
            <person name="Jarju S."/>
            <person name="Secka A."/>
            <person name="Antonio M."/>
            <person name="Oren A."/>
            <person name="Chaudhuri R.R."/>
            <person name="La Ragione R."/>
            <person name="Hildebrand F."/>
            <person name="Pallen M.J."/>
        </authorList>
    </citation>
    <scope>NUCLEOTIDE SEQUENCE</scope>
    <source>
        <strain evidence="2">8470</strain>
    </source>
</reference>
<keyword evidence="1" id="KW-0812">Transmembrane</keyword>
<evidence type="ECO:0000313" key="2">
    <source>
        <dbReference type="EMBL" id="MBU3857007.1"/>
    </source>
</evidence>
<comment type="caution">
    <text evidence="2">The sequence shown here is derived from an EMBL/GenBank/DDBJ whole genome shotgun (WGS) entry which is preliminary data.</text>
</comment>
<feature type="transmembrane region" description="Helical" evidence="1">
    <location>
        <begin position="101"/>
        <end position="122"/>
    </location>
</feature>
<feature type="transmembrane region" description="Helical" evidence="1">
    <location>
        <begin position="68"/>
        <end position="89"/>
    </location>
</feature>
<organism evidence="2 3">
    <name type="scientific">Candidatus Phocaeicola excrementipullorum</name>
    <dbReference type="NCBI Taxonomy" id="2838731"/>
    <lineage>
        <taxon>Bacteria</taxon>
        <taxon>Pseudomonadati</taxon>
        <taxon>Bacteroidota</taxon>
        <taxon>Bacteroidia</taxon>
        <taxon>Bacteroidales</taxon>
        <taxon>Bacteroidaceae</taxon>
        <taxon>Phocaeicola</taxon>
    </lineage>
</organism>
<evidence type="ECO:0000256" key="1">
    <source>
        <dbReference type="SAM" id="Phobius"/>
    </source>
</evidence>
<proteinExistence type="predicted"/>
<keyword evidence="1" id="KW-1133">Transmembrane helix</keyword>
<feature type="transmembrane region" description="Helical" evidence="1">
    <location>
        <begin position="6"/>
        <end position="23"/>
    </location>
</feature>
<dbReference type="AlphaFoldDB" id="A0A948X1Z1"/>
<feature type="transmembrane region" description="Helical" evidence="1">
    <location>
        <begin position="128"/>
        <end position="150"/>
    </location>
</feature>